<dbReference type="EMBL" id="AMCI01000994">
    <property type="protein sequence ID" value="EJX07040.1"/>
    <property type="molecule type" value="Genomic_DNA"/>
</dbReference>
<gene>
    <name evidence="1" type="ORF">EVA_04849</name>
</gene>
<comment type="caution">
    <text evidence="1">The sequence shown here is derived from an EMBL/GenBank/DDBJ whole genome shotgun (WGS) entry which is preliminary data.</text>
</comment>
<proteinExistence type="predicted"/>
<protein>
    <submittedName>
        <fullName evidence="1">Uncharacterized protein</fullName>
    </submittedName>
</protein>
<name>J9H116_9ZZZZ</name>
<accession>J9H116</accession>
<evidence type="ECO:0000313" key="1">
    <source>
        <dbReference type="EMBL" id="EJX07040.1"/>
    </source>
</evidence>
<organism evidence="1">
    <name type="scientific">gut metagenome</name>
    <dbReference type="NCBI Taxonomy" id="749906"/>
    <lineage>
        <taxon>unclassified sequences</taxon>
        <taxon>metagenomes</taxon>
        <taxon>organismal metagenomes</taxon>
    </lineage>
</organism>
<reference evidence="1" key="1">
    <citation type="journal article" date="2012" name="PLoS ONE">
        <title>Gene sets for utilization of primary and secondary nutrition supplies in the distal gut of endangered iberian lynx.</title>
        <authorList>
            <person name="Alcaide M."/>
            <person name="Messina E."/>
            <person name="Richter M."/>
            <person name="Bargiela R."/>
            <person name="Peplies J."/>
            <person name="Huws S.A."/>
            <person name="Newbold C.J."/>
            <person name="Golyshin P.N."/>
            <person name="Simon M.A."/>
            <person name="Lopez G."/>
            <person name="Yakimov M.M."/>
            <person name="Ferrer M."/>
        </authorList>
    </citation>
    <scope>NUCLEOTIDE SEQUENCE</scope>
</reference>
<dbReference type="AlphaFoldDB" id="J9H116"/>
<sequence length="61" mass="6775">MSKVQHFCNAVNHGIAQSDDGINATKTDTTDEVGQKFHEITPLYKMKSKQVESQYLLGPPP</sequence>